<name>C5LYA4_PERM5</name>
<dbReference type="AlphaFoldDB" id="C5LYA4"/>
<keyword evidence="2" id="KW-1185">Reference proteome</keyword>
<dbReference type="EMBL" id="GG686793">
    <property type="protein sequence ID" value="EEQ98288.1"/>
    <property type="molecule type" value="Genomic_DNA"/>
</dbReference>
<dbReference type="Proteomes" id="UP000007800">
    <property type="component" value="Unassembled WGS sequence"/>
</dbReference>
<proteinExistence type="predicted"/>
<protein>
    <submittedName>
        <fullName evidence="1">Uncharacterized protein</fullName>
    </submittedName>
</protein>
<organism evidence="2">
    <name type="scientific">Perkinsus marinus (strain ATCC 50983 / TXsc)</name>
    <dbReference type="NCBI Taxonomy" id="423536"/>
    <lineage>
        <taxon>Eukaryota</taxon>
        <taxon>Sar</taxon>
        <taxon>Alveolata</taxon>
        <taxon>Perkinsozoa</taxon>
        <taxon>Perkinsea</taxon>
        <taxon>Perkinsida</taxon>
        <taxon>Perkinsidae</taxon>
        <taxon>Perkinsus</taxon>
    </lineage>
</organism>
<dbReference type="RefSeq" id="XP_002765571.1">
    <property type="nucleotide sequence ID" value="XM_002765525.1"/>
</dbReference>
<evidence type="ECO:0000313" key="2">
    <source>
        <dbReference type="Proteomes" id="UP000007800"/>
    </source>
</evidence>
<dbReference type="GeneID" id="9040755"/>
<evidence type="ECO:0000313" key="1">
    <source>
        <dbReference type="EMBL" id="EEQ98288.1"/>
    </source>
</evidence>
<sequence length="67" mass="7950">MWDEDYNINTVDRVEERTAGEKERDCQVEICEVDTVNGDSEVLVESNFESINSYRVNPRYVKEDETW</sequence>
<dbReference type="InParanoid" id="C5LYA4"/>
<gene>
    <name evidence="1" type="ORF">Pmar_PMAR016696</name>
</gene>
<reference evidence="1 2" key="1">
    <citation type="submission" date="2008-07" db="EMBL/GenBank/DDBJ databases">
        <authorList>
            <person name="El-Sayed N."/>
            <person name="Caler E."/>
            <person name="Inman J."/>
            <person name="Amedeo P."/>
            <person name="Hass B."/>
            <person name="Wortman J."/>
        </authorList>
    </citation>
    <scope>NUCLEOTIDE SEQUENCE [LARGE SCALE GENOMIC DNA]</scope>
    <source>
        <strain evidence="2">ATCC 50983 / TXsc</strain>
    </source>
</reference>
<accession>C5LYA4</accession>
<feature type="non-terminal residue" evidence="1">
    <location>
        <position position="67"/>
    </location>
</feature>